<dbReference type="Gene3D" id="3.10.490.10">
    <property type="entry name" value="Gamma-glutamyl cyclotransferase-like"/>
    <property type="match status" value="1"/>
</dbReference>
<dbReference type="GO" id="GO:0061928">
    <property type="term" value="F:glutathione specific gamma-glutamylcyclotransferase activity"/>
    <property type="evidence" value="ECO:0007669"/>
    <property type="project" value="UniProtKB-EC"/>
</dbReference>
<dbReference type="Proteomes" id="UP000234530">
    <property type="component" value="Chromosome"/>
</dbReference>
<dbReference type="SUPFAM" id="SSF110857">
    <property type="entry name" value="Gamma-glutamyl cyclotransferase-like"/>
    <property type="match status" value="1"/>
</dbReference>
<sequence>MQEKSRRLSLTSDHVAHVQRVVADAGPPPGAEQHTDADYDDWVARILAGRPAPDRPIQLFAYGSLIWKPELEHRAEQVGIARGWHRAFCLRALRFRGTLDKPGLMMVLDRGGQCRGVLYELPMEDLEAQLHRLFRREFTMKPINNIPRWLTVQTASGPVKALGFVMNRQSPNYAGRLPLEEVAQTLAVSCGHWGSGAEYLFNTVSHLEEMGIHDSGLWRLQRLVAEEIDRNRADGKQEWNQPQG</sequence>
<dbReference type="KEGG" id="pzh:CX676_17095"/>
<dbReference type="EC" id="4.3.2.7" evidence="1"/>
<evidence type="ECO:0000256" key="1">
    <source>
        <dbReference type="ARBA" id="ARBA00012344"/>
    </source>
</evidence>
<dbReference type="Pfam" id="PF04752">
    <property type="entry name" value="ChaC"/>
    <property type="match status" value="1"/>
</dbReference>
<dbReference type="InterPro" id="IPR013024">
    <property type="entry name" value="GGCT-like"/>
</dbReference>
<dbReference type="RefSeq" id="WP_101753628.1">
    <property type="nucleotide sequence ID" value="NZ_CP025430.1"/>
</dbReference>
<dbReference type="CDD" id="cd06661">
    <property type="entry name" value="GGCT_like"/>
    <property type="match status" value="1"/>
</dbReference>
<dbReference type="PANTHER" id="PTHR12192:SF2">
    <property type="entry name" value="GLUTATHIONE-SPECIFIC GAMMA-GLUTAMYLCYCLOTRANSFERASE 2"/>
    <property type="match status" value="1"/>
</dbReference>
<evidence type="ECO:0000256" key="2">
    <source>
        <dbReference type="ARBA" id="ARBA00023239"/>
    </source>
</evidence>
<keyword evidence="2" id="KW-0456">Lyase</keyword>
<dbReference type="GO" id="GO:0006751">
    <property type="term" value="P:glutathione catabolic process"/>
    <property type="evidence" value="ECO:0007669"/>
    <property type="project" value="InterPro"/>
</dbReference>
<dbReference type="InterPro" id="IPR006840">
    <property type="entry name" value="ChaC"/>
</dbReference>
<proteinExistence type="predicted"/>
<accession>A0A2H5F275</accession>
<dbReference type="OrthoDB" id="9795692at2"/>
<organism evidence="3 4">
    <name type="scientific">Paracoccus zhejiangensis</name>
    <dbReference type="NCBI Taxonomy" id="1077935"/>
    <lineage>
        <taxon>Bacteria</taxon>
        <taxon>Pseudomonadati</taxon>
        <taxon>Pseudomonadota</taxon>
        <taxon>Alphaproteobacteria</taxon>
        <taxon>Rhodobacterales</taxon>
        <taxon>Paracoccaceae</taxon>
        <taxon>Paracoccus</taxon>
    </lineage>
</organism>
<dbReference type="AlphaFoldDB" id="A0A2H5F275"/>
<dbReference type="InterPro" id="IPR036568">
    <property type="entry name" value="GGCT-like_sf"/>
</dbReference>
<dbReference type="PANTHER" id="PTHR12192">
    <property type="entry name" value="CATION TRANSPORT PROTEIN CHAC-RELATED"/>
    <property type="match status" value="1"/>
</dbReference>
<keyword evidence="3" id="KW-0808">Transferase</keyword>
<dbReference type="EMBL" id="CP025430">
    <property type="protein sequence ID" value="AUH65655.1"/>
    <property type="molecule type" value="Genomic_DNA"/>
</dbReference>
<dbReference type="GO" id="GO:0005737">
    <property type="term" value="C:cytoplasm"/>
    <property type="evidence" value="ECO:0007669"/>
    <property type="project" value="TreeGrafter"/>
</dbReference>
<gene>
    <name evidence="3" type="ORF">CX676_17095</name>
</gene>
<reference evidence="3 4" key="1">
    <citation type="journal article" date="2013" name="Antonie Van Leeuwenhoek">
        <title>Paracoccus zhejiangensis sp. nov., isolated from activated sludge in wastewater-treatment system.</title>
        <authorList>
            <person name="Wu Z.G."/>
            <person name="Zhang D.F."/>
            <person name="Liu Y.L."/>
            <person name="Wang F."/>
            <person name="Jiang X."/>
            <person name="Li C."/>
            <person name="Li S.P."/>
            <person name="Hong Q."/>
            <person name="Li W.J."/>
        </authorList>
    </citation>
    <scope>NUCLEOTIDE SEQUENCE [LARGE SCALE GENOMIC DNA]</scope>
    <source>
        <strain evidence="3 4">J6</strain>
    </source>
</reference>
<keyword evidence="4" id="KW-1185">Reference proteome</keyword>
<protein>
    <recommendedName>
        <fullName evidence="1">glutathione-specific gamma-glutamylcyclotransferase</fullName>
        <ecNumber evidence="1">4.3.2.7</ecNumber>
    </recommendedName>
</protein>
<name>A0A2H5F275_9RHOB</name>
<dbReference type="GO" id="GO:0016740">
    <property type="term" value="F:transferase activity"/>
    <property type="evidence" value="ECO:0007669"/>
    <property type="project" value="UniProtKB-KW"/>
</dbReference>
<evidence type="ECO:0000313" key="4">
    <source>
        <dbReference type="Proteomes" id="UP000234530"/>
    </source>
</evidence>
<evidence type="ECO:0000313" key="3">
    <source>
        <dbReference type="EMBL" id="AUH65655.1"/>
    </source>
</evidence>